<proteinExistence type="predicted"/>
<dbReference type="Proteomes" id="UP000008064">
    <property type="component" value="Unassembled WGS sequence"/>
</dbReference>
<gene>
    <name evidence="3" type="ORF">SERLADRAFT_464726</name>
</gene>
<feature type="region of interest" description="Disordered" evidence="1">
    <location>
        <begin position="1"/>
        <end position="25"/>
    </location>
</feature>
<dbReference type="RefSeq" id="XP_007317170.1">
    <property type="nucleotide sequence ID" value="XM_007317108.1"/>
</dbReference>
<sequence>MPSPTAYSCSSPTPAEGPTSVMPELEGGPSGRPLLWSKALLVLVILHLVVLSIFPSF</sequence>
<reference evidence="3" key="1">
    <citation type="submission" date="2011-04" db="EMBL/GenBank/DDBJ databases">
        <title>Evolution of plant cell wall degrading machinery underlies the functional diversity of forest fungi.</title>
        <authorList>
            <consortium name="US DOE Joint Genome Institute (JGI-PGF)"/>
            <person name="Eastwood D.C."/>
            <person name="Floudas D."/>
            <person name="Binder M."/>
            <person name="Majcherczyk A."/>
            <person name="Schneider P."/>
            <person name="Aerts A."/>
            <person name="Asiegbu F.O."/>
            <person name="Baker S.E."/>
            <person name="Barry K."/>
            <person name="Bendiksby M."/>
            <person name="Blumentritt M."/>
            <person name="Coutinho P.M."/>
            <person name="Cullen D."/>
            <person name="Cullen D."/>
            <person name="Gathman A."/>
            <person name="Goodell B."/>
            <person name="Henrissat B."/>
            <person name="Ihrmark K."/>
            <person name="Kauserud H."/>
            <person name="Kohler A."/>
            <person name="LaButti K."/>
            <person name="Lapidus A."/>
            <person name="Lavin J.L."/>
            <person name="Lee Y.-H."/>
            <person name="Lindquist E."/>
            <person name="Lilly W."/>
            <person name="Lucas S."/>
            <person name="Morin E."/>
            <person name="Murat C."/>
            <person name="Oguiza J.A."/>
            <person name="Park J."/>
            <person name="Pisabarro A.G."/>
            <person name="Riley R."/>
            <person name="Rosling A."/>
            <person name="Salamov A."/>
            <person name="Schmidt O."/>
            <person name="Schmutz J."/>
            <person name="Skrede I."/>
            <person name="Stenlid J."/>
            <person name="Wiebenga A."/>
            <person name="Xie X."/>
            <person name="Kues U."/>
            <person name="Hibbett D.S."/>
            <person name="Hoffmeister D."/>
            <person name="Hogberg N."/>
            <person name="Martin F."/>
            <person name="Grigoriev I.V."/>
            <person name="Watkinson S.C."/>
        </authorList>
    </citation>
    <scope>NUCLEOTIDE SEQUENCE</scope>
    <source>
        <strain evidence="3">S7.9</strain>
    </source>
</reference>
<dbReference type="KEGG" id="sla:SERLADRAFT_464726"/>
<feature type="transmembrane region" description="Helical" evidence="2">
    <location>
        <begin position="35"/>
        <end position="54"/>
    </location>
</feature>
<dbReference type="GeneID" id="18818789"/>
<protein>
    <submittedName>
        <fullName evidence="3">Uncharacterized protein</fullName>
    </submittedName>
</protein>
<organism>
    <name type="scientific">Serpula lacrymans var. lacrymans (strain S7.9)</name>
    <name type="common">Dry rot fungus</name>
    <dbReference type="NCBI Taxonomy" id="578457"/>
    <lineage>
        <taxon>Eukaryota</taxon>
        <taxon>Fungi</taxon>
        <taxon>Dikarya</taxon>
        <taxon>Basidiomycota</taxon>
        <taxon>Agaricomycotina</taxon>
        <taxon>Agaricomycetes</taxon>
        <taxon>Agaricomycetidae</taxon>
        <taxon>Boletales</taxon>
        <taxon>Coniophorineae</taxon>
        <taxon>Serpulaceae</taxon>
        <taxon>Serpula</taxon>
    </lineage>
</organism>
<keyword evidence="2" id="KW-0812">Transmembrane</keyword>
<evidence type="ECO:0000313" key="3">
    <source>
        <dbReference type="EMBL" id="EGO26997.1"/>
    </source>
</evidence>
<dbReference type="EMBL" id="GL945432">
    <property type="protein sequence ID" value="EGO26997.1"/>
    <property type="molecule type" value="Genomic_DNA"/>
</dbReference>
<name>F8NSS3_SERL9</name>
<evidence type="ECO:0000256" key="1">
    <source>
        <dbReference type="SAM" id="MobiDB-lite"/>
    </source>
</evidence>
<feature type="compositionally biased region" description="Polar residues" evidence="1">
    <location>
        <begin position="1"/>
        <end position="13"/>
    </location>
</feature>
<accession>F8NSS3</accession>
<dbReference type="HOGENOM" id="CLU_2997885_0_0_1"/>
<dbReference type="AlphaFoldDB" id="F8NSS3"/>
<keyword evidence="2" id="KW-0472">Membrane</keyword>
<keyword evidence="2" id="KW-1133">Transmembrane helix</keyword>
<evidence type="ECO:0000256" key="2">
    <source>
        <dbReference type="SAM" id="Phobius"/>
    </source>
</evidence>